<dbReference type="EMBL" id="NMQU01000104">
    <property type="protein sequence ID" value="OXM45460.1"/>
    <property type="molecule type" value="Genomic_DNA"/>
</dbReference>
<protein>
    <submittedName>
        <fullName evidence="1">Uncharacterized protein</fullName>
    </submittedName>
</protein>
<comment type="caution">
    <text evidence="1">The sequence shown here is derived from an EMBL/GenBank/DDBJ whole genome shotgun (WGS) entry which is preliminary data.</text>
</comment>
<organism evidence="1 2">
    <name type="scientific">Amycolatopsis alba DSM 44262</name>
    <dbReference type="NCBI Taxonomy" id="1125972"/>
    <lineage>
        <taxon>Bacteria</taxon>
        <taxon>Bacillati</taxon>
        <taxon>Actinomycetota</taxon>
        <taxon>Actinomycetes</taxon>
        <taxon>Pseudonocardiales</taxon>
        <taxon>Pseudonocardiaceae</taxon>
        <taxon>Amycolatopsis</taxon>
    </lineage>
</organism>
<proteinExistence type="predicted"/>
<keyword evidence="2" id="KW-1185">Reference proteome</keyword>
<dbReference type="Proteomes" id="UP000215563">
    <property type="component" value="Unassembled WGS sequence"/>
</dbReference>
<evidence type="ECO:0000313" key="1">
    <source>
        <dbReference type="EMBL" id="OXM45460.1"/>
    </source>
</evidence>
<reference evidence="1 2" key="1">
    <citation type="submission" date="2017-07" db="EMBL/GenBank/DDBJ databases">
        <title>Amycolatopsis alba DSM 44262 Genome sequencing and assembly.</title>
        <authorList>
            <person name="Kaur N."/>
            <person name="Mayilraj S."/>
        </authorList>
    </citation>
    <scope>NUCLEOTIDE SEQUENCE [LARGE SCALE GENOMIC DNA]</scope>
    <source>
        <strain evidence="1 2">DSM 44262</strain>
    </source>
</reference>
<gene>
    <name evidence="1" type="ORF">CFP75_31460</name>
</gene>
<name>A0A229RFN5_AMYAL</name>
<dbReference type="AlphaFoldDB" id="A0A229RFN5"/>
<accession>A0A229RFN5</accession>
<evidence type="ECO:0000313" key="2">
    <source>
        <dbReference type="Proteomes" id="UP000215563"/>
    </source>
</evidence>
<sequence length="102" mass="10986">MDLPLEPQQVVGGRSGIFTLFGLDNGVAVPCRLAGVPLDAPIDGCFSATVLARAIHFDTWAERRGSQGHSKLLEGARAEFLQVVVVRHKDPLRLSAQPRNIG</sequence>